<dbReference type="PROSITE" id="PS50404">
    <property type="entry name" value="GST_NTER"/>
    <property type="match status" value="1"/>
</dbReference>
<dbReference type="InterPro" id="IPR040079">
    <property type="entry name" value="Glutathione_S-Trfase"/>
</dbReference>
<organism evidence="6 7">
    <name type="scientific">Bordetella petrii (strain ATCC BAA-461 / DSM 12804 / CCUG 43448 / CIP 107267 / Se-1111R)</name>
    <dbReference type="NCBI Taxonomy" id="340100"/>
    <lineage>
        <taxon>Bacteria</taxon>
        <taxon>Pseudomonadati</taxon>
        <taxon>Pseudomonadota</taxon>
        <taxon>Betaproteobacteria</taxon>
        <taxon>Burkholderiales</taxon>
        <taxon>Alcaligenaceae</taxon>
        <taxon>Bordetella</taxon>
    </lineage>
</organism>
<keyword evidence="2 6" id="KW-0808">Transferase</keyword>
<dbReference type="Gene3D" id="1.20.1050.10">
    <property type="match status" value="1"/>
</dbReference>
<dbReference type="GO" id="GO:0006749">
    <property type="term" value="P:glutathione metabolic process"/>
    <property type="evidence" value="ECO:0007669"/>
    <property type="project" value="TreeGrafter"/>
</dbReference>
<evidence type="ECO:0000259" key="5">
    <source>
        <dbReference type="PROSITE" id="PS50405"/>
    </source>
</evidence>
<dbReference type="Gene3D" id="3.40.30.10">
    <property type="entry name" value="Glutaredoxin"/>
    <property type="match status" value="1"/>
</dbReference>
<dbReference type="EMBL" id="AM902716">
    <property type="protein sequence ID" value="CAP44855.1"/>
    <property type="molecule type" value="Genomic_DNA"/>
</dbReference>
<dbReference type="Pfam" id="PF00043">
    <property type="entry name" value="GST_C"/>
    <property type="match status" value="1"/>
</dbReference>
<evidence type="ECO:0000313" key="7">
    <source>
        <dbReference type="Proteomes" id="UP000001225"/>
    </source>
</evidence>
<dbReference type="FunFam" id="3.40.30.10:FF:000039">
    <property type="entry name" value="Glutathione S-transferase domain"/>
    <property type="match status" value="1"/>
</dbReference>
<evidence type="ECO:0000256" key="1">
    <source>
        <dbReference type="ARBA" id="ARBA00007409"/>
    </source>
</evidence>
<keyword evidence="7" id="KW-1185">Reference proteome</keyword>
<dbReference type="PANTHER" id="PTHR43969:SF7">
    <property type="entry name" value="GST-CONTAINING FLYWCH ZINC-FINGER PROTEIN"/>
    <property type="match status" value="1"/>
</dbReference>
<protein>
    <submittedName>
        <fullName evidence="6">Uncharacterized protein</fullName>
    </submittedName>
</protein>
<dbReference type="SUPFAM" id="SSF52833">
    <property type="entry name" value="Thioredoxin-like"/>
    <property type="match status" value="1"/>
</dbReference>
<evidence type="ECO:0000313" key="6">
    <source>
        <dbReference type="EMBL" id="CAP44855.1"/>
    </source>
</evidence>
<proteinExistence type="inferred from homology"/>
<dbReference type="Pfam" id="PF02798">
    <property type="entry name" value="GST_N"/>
    <property type="match status" value="1"/>
</dbReference>
<dbReference type="SFLD" id="SFLDS00019">
    <property type="entry name" value="Glutathione_Transferase_(cytos"/>
    <property type="match status" value="1"/>
</dbReference>
<dbReference type="STRING" id="94624.Bpet4504"/>
<evidence type="ECO:0000256" key="2">
    <source>
        <dbReference type="ARBA" id="ARBA00022679"/>
    </source>
</evidence>
<feature type="domain" description="GST C-terminal" evidence="5">
    <location>
        <begin position="85"/>
        <end position="215"/>
    </location>
</feature>
<dbReference type="PROSITE" id="PS50405">
    <property type="entry name" value="GST_CTER"/>
    <property type="match status" value="1"/>
</dbReference>
<evidence type="ECO:0000259" key="4">
    <source>
        <dbReference type="PROSITE" id="PS50404"/>
    </source>
</evidence>
<dbReference type="KEGG" id="bpt:Bpet4504"/>
<comment type="similarity">
    <text evidence="1 3">Belongs to the GST superfamily.</text>
</comment>
<dbReference type="eggNOG" id="COG0625">
    <property type="taxonomic scope" value="Bacteria"/>
</dbReference>
<evidence type="ECO:0000256" key="3">
    <source>
        <dbReference type="RuleBase" id="RU003494"/>
    </source>
</evidence>
<name>A9IDK1_BORPD</name>
<dbReference type="GO" id="GO:0004364">
    <property type="term" value="F:glutathione transferase activity"/>
    <property type="evidence" value="ECO:0007669"/>
    <property type="project" value="UniProtKB-EC"/>
</dbReference>
<gene>
    <name evidence="6" type="ordered locus">Bpet4504</name>
</gene>
<dbReference type="PANTHER" id="PTHR43969">
    <property type="entry name" value="GLUTATHIONE S TRANSFERASE D10, ISOFORM A-RELATED"/>
    <property type="match status" value="1"/>
</dbReference>
<dbReference type="Proteomes" id="UP000001225">
    <property type="component" value="Chromosome"/>
</dbReference>
<accession>A9IDK1</accession>
<sequence>MRLYYHPVSSNSRRVLLTAIALEAKLELITVDLLKGKHKAEAYLRVNPNGKVPLLEDDGFYLWESHAIMQYLADTQDGHALYPQDVKMRADVNRWLFWSAYHFTPAVGMISRERVSKKMVGGTGGPDPVEIARGEALLLAAAQVLDAHLADRRWIAQERLTLADLAIAAPLMHTEAAELPIRAFEHLQRWFAQVCGLEAWRASEPARSGELRGVLSGGRGGDDGVGV</sequence>
<dbReference type="InterPro" id="IPR004045">
    <property type="entry name" value="Glutathione_S-Trfase_N"/>
</dbReference>
<dbReference type="InterPro" id="IPR004046">
    <property type="entry name" value="GST_C"/>
</dbReference>
<dbReference type="SFLD" id="SFLDG00358">
    <property type="entry name" value="Main_(cytGST)"/>
    <property type="match status" value="1"/>
</dbReference>
<dbReference type="SUPFAM" id="SSF47616">
    <property type="entry name" value="GST C-terminal domain-like"/>
    <property type="match status" value="1"/>
</dbReference>
<dbReference type="SFLD" id="SFLDG01150">
    <property type="entry name" value="Main.1:_Beta-like"/>
    <property type="match status" value="1"/>
</dbReference>
<dbReference type="AlphaFoldDB" id="A9IDK1"/>
<dbReference type="InterPro" id="IPR036282">
    <property type="entry name" value="Glutathione-S-Trfase_C_sf"/>
</dbReference>
<dbReference type="InterPro" id="IPR010987">
    <property type="entry name" value="Glutathione-S-Trfase_C-like"/>
</dbReference>
<reference evidence="6 7" key="1">
    <citation type="journal article" date="2008" name="BMC Genomics">
        <title>The missing link: Bordetella petrii is endowed with both the metabolic versatility of environmental bacteria and virulence traits of pathogenic Bordetellae.</title>
        <authorList>
            <person name="Gross R."/>
            <person name="Guzman C.A."/>
            <person name="Sebaihia M."/>
            <person name="Martins Dos Santos V.A."/>
            <person name="Pieper D.H."/>
            <person name="Koebnik R."/>
            <person name="Lechner M."/>
            <person name="Bartels D."/>
            <person name="Buhrmester J."/>
            <person name="Choudhuri J.V."/>
            <person name="Ebensen T."/>
            <person name="Gaigalat L."/>
            <person name="Herrmann S."/>
            <person name="Khachane A.N."/>
            <person name="Larisch C."/>
            <person name="Link S."/>
            <person name="Linke B."/>
            <person name="Meyer F."/>
            <person name="Mormann S."/>
            <person name="Nakunst D."/>
            <person name="Rueckert C."/>
            <person name="Schneiker-Bekel S."/>
            <person name="Schulze K."/>
            <person name="Vorhoelter F.J."/>
            <person name="Yevsa T."/>
            <person name="Engle J.T."/>
            <person name="Goldman W.E."/>
            <person name="Puehler A."/>
            <person name="Goebel U.B."/>
            <person name="Goesmann A."/>
            <person name="Bloecker H."/>
            <person name="Kaiser O."/>
            <person name="Martinez-Arias R."/>
        </authorList>
    </citation>
    <scope>NUCLEOTIDE SEQUENCE [LARGE SCALE GENOMIC DNA]</scope>
    <source>
        <strain evidence="7">ATCC BAA-461 / DSM 12804 / CCUG 43448 / CIP 107267 / Se-1111R</strain>
    </source>
</reference>
<feature type="domain" description="GST N-terminal" evidence="4">
    <location>
        <begin position="1"/>
        <end position="80"/>
    </location>
</feature>
<dbReference type="InterPro" id="IPR036249">
    <property type="entry name" value="Thioredoxin-like_sf"/>
</dbReference>